<dbReference type="InterPro" id="IPR020841">
    <property type="entry name" value="PKS_Beta-ketoAc_synthase_dom"/>
</dbReference>
<dbReference type="InterPro" id="IPR001242">
    <property type="entry name" value="Condensation_dom"/>
</dbReference>
<evidence type="ECO:0000259" key="11">
    <source>
        <dbReference type="PROSITE" id="PS52004"/>
    </source>
</evidence>
<dbReference type="SUPFAM" id="SSF52777">
    <property type="entry name" value="CoA-dependent acyltransferases"/>
    <property type="match status" value="6"/>
</dbReference>
<dbReference type="Gene3D" id="1.10.1200.10">
    <property type="entry name" value="ACP-like"/>
    <property type="match status" value="3"/>
</dbReference>
<evidence type="ECO:0000256" key="7">
    <source>
        <dbReference type="ARBA" id="ARBA00022679"/>
    </source>
</evidence>
<dbReference type="Gene3D" id="3.40.47.10">
    <property type="match status" value="1"/>
</dbReference>
<dbReference type="GO" id="GO:0005829">
    <property type="term" value="C:cytosol"/>
    <property type="evidence" value="ECO:0007669"/>
    <property type="project" value="TreeGrafter"/>
</dbReference>
<dbReference type="Gene3D" id="3.40.50.1820">
    <property type="entry name" value="alpha/beta hydrolase"/>
    <property type="match status" value="1"/>
</dbReference>
<dbReference type="FunFam" id="3.40.50.980:FF:000001">
    <property type="entry name" value="Non-ribosomal peptide synthetase"/>
    <property type="match status" value="2"/>
</dbReference>
<feature type="region of interest" description="Disordered" evidence="9">
    <location>
        <begin position="1036"/>
        <end position="1056"/>
    </location>
</feature>
<name>Q2XNF8_LYSLA</name>
<dbReference type="GO" id="GO:0031177">
    <property type="term" value="F:phosphopantetheine binding"/>
    <property type="evidence" value="ECO:0007669"/>
    <property type="project" value="InterPro"/>
</dbReference>
<dbReference type="SMART" id="SM00822">
    <property type="entry name" value="PKS_KR"/>
    <property type="match status" value="1"/>
</dbReference>
<dbReference type="CDD" id="cd00833">
    <property type="entry name" value="PKS"/>
    <property type="match status" value="1"/>
</dbReference>
<comment type="similarity">
    <text evidence="3">Belongs to the short-chain dehydrogenases/reductases (SDR) family.</text>
</comment>
<dbReference type="EMBL" id="DQ278492">
    <property type="protein sequence ID" value="ABB80392.1"/>
    <property type="molecule type" value="Genomic_DNA"/>
</dbReference>
<dbReference type="InterPro" id="IPR014030">
    <property type="entry name" value="Ketoacyl_synth_N"/>
</dbReference>
<dbReference type="CDD" id="cd08953">
    <property type="entry name" value="KR_2_SDR_x"/>
    <property type="match status" value="1"/>
</dbReference>
<dbReference type="InterPro" id="IPR020802">
    <property type="entry name" value="TesA-like"/>
</dbReference>
<dbReference type="Pfam" id="PF08659">
    <property type="entry name" value="KR"/>
    <property type="match status" value="1"/>
</dbReference>
<dbReference type="InterPro" id="IPR016039">
    <property type="entry name" value="Thiolase-like"/>
</dbReference>
<dbReference type="ESTHER" id="lysla-q2xnf8">
    <property type="family name" value="Thioesterase"/>
</dbReference>
<dbReference type="SUPFAM" id="SSF53474">
    <property type="entry name" value="alpha/beta-Hydrolases"/>
    <property type="match status" value="1"/>
</dbReference>
<dbReference type="PROSITE" id="PS00012">
    <property type="entry name" value="PHOSPHOPANTETHEINE"/>
    <property type="match status" value="2"/>
</dbReference>
<dbReference type="InterPro" id="IPR016036">
    <property type="entry name" value="Malonyl_transacylase_ACP-bd"/>
</dbReference>
<dbReference type="CDD" id="cd19531">
    <property type="entry name" value="LCL_NRPS-like"/>
    <property type="match status" value="3"/>
</dbReference>
<feature type="domain" description="Carrier" evidence="10">
    <location>
        <begin position="2126"/>
        <end position="2201"/>
    </location>
</feature>
<evidence type="ECO:0000313" key="12">
    <source>
        <dbReference type="EMBL" id="ABB80392.1"/>
    </source>
</evidence>
<evidence type="ECO:0000256" key="2">
    <source>
        <dbReference type="ARBA" id="ARBA00006432"/>
    </source>
</evidence>
<dbReference type="SMART" id="SM00825">
    <property type="entry name" value="PKS_KS"/>
    <property type="match status" value="1"/>
</dbReference>
<dbReference type="Gene3D" id="3.40.50.720">
    <property type="entry name" value="NAD(P)-binding Rossmann-like Domain"/>
    <property type="match status" value="1"/>
</dbReference>
<dbReference type="InterPro" id="IPR014043">
    <property type="entry name" value="Acyl_transferase_dom"/>
</dbReference>
<feature type="region of interest" description="Disordered" evidence="9">
    <location>
        <begin position="3241"/>
        <end position="3287"/>
    </location>
</feature>
<dbReference type="Pfam" id="PF21394">
    <property type="entry name" value="Beta-ketacyl_N"/>
    <property type="match status" value="1"/>
</dbReference>
<dbReference type="PANTHER" id="PTHR45527:SF1">
    <property type="entry name" value="FATTY ACID SYNTHASE"/>
    <property type="match status" value="1"/>
</dbReference>
<keyword evidence="4" id="KW-0596">Phosphopantetheine</keyword>
<dbReference type="InterPro" id="IPR016035">
    <property type="entry name" value="Acyl_Trfase/lysoPLipase"/>
</dbReference>
<dbReference type="Pfam" id="PF22621">
    <property type="entry name" value="CurL-like_PKS_C"/>
    <property type="match status" value="1"/>
</dbReference>
<dbReference type="CDD" id="cd05930">
    <property type="entry name" value="A_NRPS"/>
    <property type="match status" value="2"/>
</dbReference>
<feature type="domain" description="Ketosynthase family 3 (KS3)" evidence="11">
    <location>
        <begin position="3294"/>
        <end position="3721"/>
    </location>
</feature>
<dbReference type="InterPro" id="IPR020845">
    <property type="entry name" value="AMP-binding_CS"/>
</dbReference>
<dbReference type="SUPFAM" id="SSF51735">
    <property type="entry name" value="NAD(P)-binding Rossmann-fold domains"/>
    <property type="match status" value="2"/>
</dbReference>
<dbReference type="InterPro" id="IPR013968">
    <property type="entry name" value="PKS_KR"/>
</dbReference>
<keyword evidence="5" id="KW-0597">Phosphoprotein</keyword>
<dbReference type="PROSITE" id="PS50075">
    <property type="entry name" value="CARRIER"/>
    <property type="match status" value="3"/>
</dbReference>
<dbReference type="GO" id="GO:0016874">
    <property type="term" value="F:ligase activity"/>
    <property type="evidence" value="ECO:0007669"/>
    <property type="project" value="UniProtKB-KW"/>
</dbReference>
<dbReference type="Gene3D" id="3.40.50.980">
    <property type="match status" value="6"/>
</dbReference>
<feature type="domain" description="Carrier" evidence="10">
    <location>
        <begin position="1055"/>
        <end position="1130"/>
    </location>
</feature>
<dbReference type="SUPFAM" id="SSF47336">
    <property type="entry name" value="ACP-like"/>
    <property type="match status" value="3"/>
</dbReference>
<dbReference type="GO" id="GO:0043041">
    <property type="term" value="P:amino acid activation for nonribosomal peptide biosynthetic process"/>
    <property type="evidence" value="ECO:0007669"/>
    <property type="project" value="TreeGrafter"/>
</dbReference>
<evidence type="ECO:0000256" key="5">
    <source>
        <dbReference type="ARBA" id="ARBA00022553"/>
    </source>
</evidence>
<dbReference type="FunFam" id="3.30.300.30:FF:000010">
    <property type="entry name" value="Enterobactin synthetase component F"/>
    <property type="match status" value="2"/>
</dbReference>
<dbReference type="InterPro" id="IPR025110">
    <property type="entry name" value="AMP-bd_C"/>
</dbReference>
<dbReference type="InterPro" id="IPR023213">
    <property type="entry name" value="CAT-like_dom_sf"/>
</dbReference>
<dbReference type="NCBIfam" id="TIGR01733">
    <property type="entry name" value="AA-adenyl-dom"/>
    <property type="match status" value="3"/>
</dbReference>
<dbReference type="Pfam" id="PF00975">
    <property type="entry name" value="Thioesterase"/>
    <property type="match status" value="1"/>
</dbReference>
<dbReference type="Gene3D" id="2.30.38.10">
    <property type="entry name" value="Luciferase, Domain 3"/>
    <property type="match status" value="3"/>
</dbReference>
<dbReference type="PROSITE" id="PS52004">
    <property type="entry name" value="KS3_2"/>
    <property type="match status" value="1"/>
</dbReference>
<evidence type="ECO:0000256" key="6">
    <source>
        <dbReference type="ARBA" id="ARBA00022598"/>
    </source>
</evidence>
<dbReference type="FunFam" id="3.40.50.12780:FF:000012">
    <property type="entry name" value="Non-ribosomal peptide synthetase"/>
    <property type="match status" value="2"/>
</dbReference>
<dbReference type="InterPro" id="IPR001031">
    <property type="entry name" value="Thioesterase"/>
</dbReference>
<dbReference type="SMART" id="SM00827">
    <property type="entry name" value="PKS_AT"/>
    <property type="match status" value="1"/>
</dbReference>
<dbReference type="FunFam" id="1.10.1200.10:FF:000005">
    <property type="entry name" value="Nonribosomal peptide synthetase 1"/>
    <property type="match status" value="2"/>
</dbReference>
<keyword evidence="7" id="KW-0808">Transferase</keyword>
<dbReference type="Pfam" id="PF13193">
    <property type="entry name" value="AMP-binding_C"/>
    <property type="match status" value="3"/>
</dbReference>
<dbReference type="FunFam" id="3.40.50.980:FF:000002">
    <property type="entry name" value="Enterobactin synthetase component F"/>
    <property type="match status" value="1"/>
</dbReference>
<dbReference type="FunFam" id="1.10.1200.10:FF:000016">
    <property type="entry name" value="Non-ribosomal peptide synthase"/>
    <property type="match status" value="1"/>
</dbReference>
<reference evidence="12" key="1">
    <citation type="submission" date="2005-11" db="EMBL/GenBank/DDBJ databases">
        <title>Substrate specificity of adenylation domains in nonribosomal peptide synthetase of cpbI and cpbK genes involved in tetrapeptide biosynthesis in Lysobacter lactamgenus.</title>
        <authorList>
            <person name="Demirev A.V."/>
            <person name="Jaishy B.P."/>
            <person name="Ryu D.D.Y."/>
            <person name="Nam D.-H."/>
        </authorList>
    </citation>
    <scope>NUCLEOTIDE SEQUENCE</scope>
    <source>
        <strain evidence="12">IFO14288</strain>
    </source>
</reference>
<evidence type="ECO:0000256" key="1">
    <source>
        <dbReference type="ARBA" id="ARBA00001957"/>
    </source>
</evidence>
<dbReference type="InterPro" id="IPR036291">
    <property type="entry name" value="NAD(P)-bd_dom_sf"/>
</dbReference>
<dbReference type="InterPro" id="IPR001227">
    <property type="entry name" value="Ac_transferase_dom_sf"/>
</dbReference>
<evidence type="ECO:0000256" key="4">
    <source>
        <dbReference type="ARBA" id="ARBA00022450"/>
    </source>
</evidence>
<dbReference type="SMART" id="SM00824">
    <property type="entry name" value="PKS_TE"/>
    <property type="match status" value="1"/>
</dbReference>
<evidence type="ECO:0000259" key="10">
    <source>
        <dbReference type="PROSITE" id="PS50075"/>
    </source>
</evidence>
<dbReference type="InterPro" id="IPR029058">
    <property type="entry name" value="AB_hydrolase_fold"/>
</dbReference>
<dbReference type="FunFam" id="3.30.559.10:FF:000012">
    <property type="entry name" value="Non-ribosomal peptide synthetase"/>
    <property type="match status" value="2"/>
</dbReference>
<dbReference type="InterPro" id="IPR009081">
    <property type="entry name" value="PP-bd_ACP"/>
</dbReference>
<dbReference type="Pfam" id="PF00501">
    <property type="entry name" value="AMP-binding"/>
    <property type="match status" value="3"/>
</dbReference>
<dbReference type="InterPro" id="IPR057326">
    <property type="entry name" value="KR_dom"/>
</dbReference>
<dbReference type="GO" id="GO:0072330">
    <property type="term" value="P:monocarboxylic acid biosynthetic process"/>
    <property type="evidence" value="ECO:0007669"/>
    <property type="project" value="UniProtKB-ARBA"/>
</dbReference>
<dbReference type="InterPro" id="IPR045851">
    <property type="entry name" value="AMP-bd_C_sf"/>
</dbReference>
<dbReference type="Gene3D" id="3.40.366.10">
    <property type="entry name" value="Malonyl-Coenzyme A Acyl Carrier Protein, domain 2"/>
    <property type="match status" value="1"/>
</dbReference>
<evidence type="ECO:0000256" key="3">
    <source>
        <dbReference type="ARBA" id="ARBA00006484"/>
    </source>
</evidence>
<dbReference type="SMART" id="SM00823">
    <property type="entry name" value="PKS_PP"/>
    <property type="match status" value="3"/>
</dbReference>
<dbReference type="Gene3D" id="3.30.300.30">
    <property type="match status" value="3"/>
</dbReference>
<dbReference type="GO" id="GO:0016746">
    <property type="term" value="F:acyltransferase activity"/>
    <property type="evidence" value="ECO:0007669"/>
    <property type="project" value="InterPro"/>
</dbReference>
<feature type="domain" description="Carrier" evidence="10">
    <location>
        <begin position="4717"/>
        <end position="4792"/>
    </location>
</feature>
<dbReference type="InterPro" id="IPR036736">
    <property type="entry name" value="ACP-like_sf"/>
</dbReference>
<dbReference type="InterPro" id="IPR044894">
    <property type="entry name" value="TubC_N_sf"/>
</dbReference>
<dbReference type="PANTHER" id="PTHR45527">
    <property type="entry name" value="NONRIBOSOMAL PEPTIDE SYNTHETASE"/>
    <property type="match status" value="1"/>
</dbReference>
<dbReference type="InterPro" id="IPR049490">
    <property type="entry name" value="C883_1060-like_KR_N"/>
</dbReference>
<dbReference type="Pfam" id="PF00668">
    <property type="entry name" value="Condensation"/>
    <property type="match status" value="3"/>
</dbReference>
<sequence>MNIHELLSECVRNGIRLAVNDGDLRVYFDGEAPDPGLVGLLRQHKQALLEHLSRPRIEDDAGIPILPAQRGRGFPRPPRNAGCGCSTSSDGAGTAYNMVGAYRIRGAFDPRRMQAALDATVARHEALRTVFADADADGDLQQCVLPARAVTFECADLSAADAGDKAQALERLLQRENGWHFDLAAGPLLRAACADLGDGEWLLLLNVHHVAGDEWSIDILEREIGALYAAFGDGDGDGDGSGADADLPPPAVQYVDYAAWSRQYAQDALQQAQTDYWKQRLDGLPALHGLPLDRPRPPVQVYTGATVRRIMPMSWLQSAQAQCQAEGATLFMYLHAALATVLSVYSGEKDIAVGFPVAGRQRKELESVVGLFVNTLVLRTGVDCDLPFRELLAASRDAVVGALKHRDAPFDTLVDALRSQRSSAFTPLAQIFLTLQAHPRAGLRLPGLSVQALDNPDAPVKFDLQLDAFPSAEGLVLDWRYNRSLFDEASIARMAEVMARLLEASVREPDRPIAQIDLLAPQQRAQLLEDRSRTDAPSPAQQCLHHEFERWAGREPDAVAVVSSERALSYGELNAQANRLAHHLIDQGVRPGDLVAICAQRSLAAATAVLAVLKAGGAYVPLDPDDAPARLRELLADADPTLVLSDAAGRRALGENALLAHAVVDLDERRPVWAGASTADPRPAGLSPRHLACAIYPAGATAAPAGAQNEHRALVDRLRWMQDAYRLGAGETVVQQTSLAADAALWELFWTWSNGATVVLAPAGAQSTPAALVELFVRHDIATAHFAPAALAAFLRADGVERCVGLRRLICSGEALSGASLRLAQQRLPWAAIHRLYGPAETAMDATAWTCPPDFAGDRAPIGRPIANTRVYLLDRHRRPLPPGAVGELHIGGAGIGRGYLNRPELTAERFVPDPFAADPAARMYRSGERARYRPDGELECLGRSDRQLRLRGLRIEPGDIEARLAEHPAVQRAVVLAPGDGERKRLVAYLVVRPGHAGDLSAELRAFLASTLPDYMTPAAFVMLDALPLTSRGELDRDALPAPDDEESGRGHAPPQAGIESALAGIWCELLGQTRIGRDDHFFELGGNSLLAVRLLGRVEAATAVRLPLAEFFAHPTLAGLAQAIDRRRPDAAGQAGAIVASERGAALPLSFSQQRLWFLAQIDGADASYHIPAGLRLRGRLDGAALRRALDTLLDRHEALRTVFATVDGQPQARLLPAGQPFALREHDLRARADAPAALDALVREEALATFDLAGGPLIRGRLLRLGESEHVLLITQHHIVSDGWSLGILIGELGALYNAFARGRADPLPRLQVQYPDYAAWQRRWFTPERLSDQFDYWQRSLADAPALLTLPTDRPRSATPSRAGASVPIAIDAALAAALKRLSQRNKTTLFTVLMAAWAAVLARLSGQDDVVVGTPSANRGRQEIEPLVGFFVNTLPLRIDLSGDPSVAELLQRMRAVALSAQDHQDVPFEQIVERLNPARQLEYTPLFQVMFAWQNNKADAFDLTGLQVEPMAPPMERIKFDLELNLGKAGDAIRGSLGYATDLFDAATIERQAGYFLRMLAAMAAADDAPVAGIDLLAADERALLEGWNRTEAPYPADRCIHQLFEQQVRRTPDAVALASHDRSLSYRELNAQANRLAHYLIEHGVRPDDRVAICLERSFAMVVGLLAVLKAGGAYVPIDPGYPRDRVAAILADADPAIALVDRVGRASLGADAAGARDLLDLDAADPAWSDRSAADPEPAGLSARNLAYVIYTSGSTGTPKGVQNEHRGVVNRLAWMPEEYRLGAGDTVLQKTSFGFDVSVWEFFWPLLHGATLALAPPDAHKDPAALIELIVRHRVTTVHFVPSMLAVFLQADGVERCAGLRRVICSGEALPGASVRLLHKRLPQTAIHNLYGPTEAAIEATAWTCPRDFAGDTVPIGRPIANARIYLLDPRRQPVPLGAVGELYIGGVGVARGYLNRPELTDERFLPDPFAADPDARMYRSGDLARHLAGGDIEFLGRNDHQVKLRGFRIELGEIETRLAAHAEVRETVVLALGEGSLMRLVAYVVAAQRGDERAREPASEFGARLRAHLAAALPEYMIPAAFVALDALPLTPSGKLDRRALPAPADDAFSAQDYEPPQGETELRLAALWQELLDKERVGRHDHFFAIGGHSLLAIRLLSRIASNFAVELPLLELFAHPSLAALAARIAERTAQRRPSHAEGLPPIAPSPRDGALALSFAQQRLWFLAQIEGVSASYHMPGALRLRGPVDATALRRALDALLARHESLRTVFATVDGQPQARLLPAAQAFPLSEHDLSGEADPEAAAAALAHEEVQAPFDLAAGPLIRGRLLRLGEAEHVLLITQHHIVSDGWSLAILIDEVGALYSAFVRGRADPLPPLAVQYPEYAAWQRRWFTPERLGGQLDYWQRQLADAPVLLSLPTDRPRSAASAHAGASVAVTLDAALAQSLRRLSQRHNTTLFMTLMAAWAAVLARLSGQDDIVVGTPSANRGRQEIEPLVGFFVNTLPLRIDLSGDPSVAELLARVRGVALAAQDHQDVPFEQIVERINPPRSLEHAPLFQVLFDWQNNEAGAFDLPDLQVEPMAAPFDRVKFDLELSLGEAGEAIEGHLAYAADLFDAATIERHVGYLRTALAAMAAHADAAVARIDLLAPNERTLLLDTWNRTDAPYPADRCVHHLFEQQVQRDPDAVALVVEGRSLSYARLNAQANQLAHYLIARGVRPDDRVAVCAERSFALIVGLLAVLKAGAAYVPFDPAYSSERAAQILADAAPKLVLADRAGRAMFGEQALRDRGVLDLEQDQSLWFDRQGNNPEPAGLHSGRLAYLIYTSGSTGTPKGVMIEHRNVCALIAALQSVYSLSAQDRILQFSSPSFDASVEEIFATLATGATLVLRNDAWLESSAAFVERCARHEITGLSLSTSFWAQLADAWSDLKALPKLRQIVMGGEAVAAHALKRWFDDAQAGPELLNAYGPTETTVDATLHRLRASDPVPSIGRPLANTRAYLLDRFGQPVPLGAVGELFLAGACVGRGYLNRPELTAERFLADPFVADPEARMYRTGDLVRYLADGTLEFLGRNDHQIKLRGFRIELGEIEARLAAHPAVREAVVLALGEDGDKRLVAYVVADDGERAAAAPSALAADLRAHLAAVLPGYMVPAAFVALDALPMTVSGKLDRKALPAPDDDSFARSAYQAPQGEIETRLVELWQTLLGLERVGIHDNFFDVGGTSLAHRLAQAENPRRRSGSRSPSPTCSPIPPSPGLRAGWRRSGARPRPIRLPEDGAAPDLECDIAVIGMAGRFPDAPDVAALWANIAAGVESRRRYTAQELRSAGVDQALIDNPDFVPVRTLLDKVEDFDAAFFGFTPREAEVADPQQRILLECAHEALESAGYGDAGRTRPAGVFVGVGENHYLLNHLLPQIESFAALGGGLVQANSKDSNSKDFAATRISYKLNLSGPSVNVNTACSTSLGRGASGFRSLALARAGWRCRRRRHHGIRAGGYLYEEGNINSPDGHCRTFDRDARGTRSGNGAGMVLLKRLDHALADGDTVHAVIKGSAINNDGSDKVGYTAPSVAGQAQVVRLAHRNARVAPASIQYVEAHGTGTVLGDPIEIRALTEAFAGAPAQRCAIGSVKPNIGHLDTAAGVTGLIKTVQALRHRQLPPSINYAQANPQIDSLPARSTSTPAARLAAGAEPRRAGVSSFGIGGTNAHVVLEEAPATAQPPASRPVELLPLSARSAEALQVASQRLADYLGGGDAAPLADVAHTLQTGRSAHGFRRSVACASAEEAIAALTEPAPETRKSDGANVSLVWMFPGQGTQRADMARDLYASEPVFRDTLDACADLLREPLGADLRELLFPPPEQLAAAQQRLTRTELAQPALFAVEYSLAKLLQSWGCSDAMIGHSLGEYVAACLAGVFSLHDGLKLVAARGRLMQAMPAGRMLSVPLDEQRLQARLAGSALSIAAVNEKDTCVVSGPPEAVAALREQLTDEQLDSRELDTSHAFHSAMMEPMLDAWREVLKTVSLHAPTIPYASNLSGALATADQATDPEYWVRHLRGTVRFADGLDALLAPGAALKPECVLIEVGPGQVLSSLARRRLRGSAHVAMPALGRSAAPDEDARALHRCLAQLWQRGLPVDWSGYRAGERRRRVPLPTYPFERRRFWVEPTERAPRQAAADARKPHHEDWFYVPMWRLRGAKPGADATLADALTWVVMGDRGGIGERLSAELRRAGQRVVVVRPGDAFVRLDQDEYALAPDDEGHYGELAAALQRDGLRIDRLVTLWSLDPLAAAADADAAAGSGSFERFEAHQRNSFCSLMFAIKALMARLHNEGAAIHAVTQDAYRVTAAESPASEQAAIVGLCKVAPQEYPTLRCQHIDFSRSDRDGREPDFAASAAASLFAEVAAGRADKFVAFRRAARWTQTYEQQKVAAEDAAPRFRRGGVYVITGALGKVAYALADHLASMAAKLVMVVRDDLPPRSVWANWIAERSPGDPIVPKLGRLLALECKGAQLLVCKADVTDEAQMLEVFEQAEVRYSRIDGVIHCAGQVRESVAPLSDIDLAHCREQFLPKVKGAMVLQRVLKHRDVDFCVLMSSLSAVLGGLGFAAYAGANACLDAFAAARHAQGDERWLSIDWDGWKFPGEGEDAAYGVSAVEGAQALAYALSWADLPQLVHSTADLKTRMDKWVEKLAQEPAHMRLYVRGGGAATVAPSNTIEFQLLEIWQQLLGIQDIGVRDAFFEAGGDSLLATIMVARINKAFGVNLPIRIVFEEETIERIALQIDELTKRPPQGKPLALKSAGDRDPLFCVHPGSRFGRPYLAMLRHLPADLPVYALEAPGLNDDDVLPETIGDMCSDYIDQIQAIQPHGPYQLLGWSFGAIVAHAMAAEMQKRGLPVAKLIMIDASPLDEEPWPEDAIKEHRLDLESRLSGYKDYQDASDELKQTMISRMSAIQSNNIRLAYYRDPPAFHGDALVIIAKDSDDPDKLEMFKDYLLGDVVELKVPYHHNILMTSEALENYAPHMRDFLNARHPRPEEELETATQE</sequence>
<dbReference type="Pfam" id="PF00550">
    <property type="entry name" value="PP-binding"/>
    <property type="match status" value="3"/>
</dbReference>
<dbReference type="PROSITE" id="PS00455">
    <property type="entry name" value="AMP_BINDING"/>
    <property type="match status" value="2"/>
</dbReference>
<protein>
    <submittedName>
        <fullName evidence="12">Nonribosomal peptide synthetase-polyketide synthase hybrid</fullName>
    </submittedName>
</protein>
<dbReference type="Gene3D" id="3.30.559.10">
    <property type="entry name" value="Chloramphenicol acetyltransferase-like domain"/>
    <property type="match status" value="3"/>
</dbReference>
<dbReference type="Gene3D" id="3.30.559.30">
    <property type="entry name" value="Nonribosomal peptide synthetase, condensation domain"/>
    <property type="match status" value="3"/>
</dbReference>
<dbReference type="SUPFAM" id="SSF53901">
    <property type="entry name" value="Thiolase-like"/>
    <property type="match status" value="2"/>
</dbReference>
<evidence type="ECO:0000256" key="9">
    <source>
        <dbReference type="SAM" id="MobiDB-lite"/>
    </source>
</evidence>
<proteinExistence type="inferred from homology"/>
<dbReference type="FunFam" id="2.30.38.10:FF:000001">
    <property type="entry name" value="Non-ribosomal peptide synthetase PvdI"/>
    <property type="match status" value="3"/>
</dbReference>
<dbReference type="SUPFAM" id="SSF55048">
    <property type="entry name" value="Probable ACP-binding domain of malonyl-CoA ACP transacylase"/>
    <property type="match status" value="1"/>
</dbReference>
<dbReference type="FunFam" id="3.30.559.30:FF:000001">
    <property type="entry name" value="Non-ribosomal peptide synthetase"/>
    <property type="match status" value="2"/>
</dbReference>
<evidence type="ECO:0000256" key="8">
    <source>
        <dbReference type="ARBA" id="ARBA00029443"/>
    </source>
</evidence>
<dbReference type="InterPro" id="IPR014031">
    <property type="entry name" value="Ketoacyl_synth_C"/>
</dbReference>
<accession>Q2XNF8</accession>
<dbReference type="Pfam" id="PF02801">
    <property type="entry name" value="Ketoacyl-synt_C"/>
    <property type="match status" value="1"/>
</dbReference>
<dbReference type="NCBIfam" id="NF003417">
    <property type="entry name" value="PRK04813.1"/>
    <property type="match status" value="3"/>
</dbReference>
<organism evidence="12">
    <name type="scientific">Lysobacter lactamgenus</name>
    <dbReference type="NCBI Taxonomy" id="39596"/>
    <lineage>
        <taxon>Bacteria</taxon>
        <taxon>Pseudomonadati</taxon>
        <taxon>Pseudomonadota</taxon>
        <taxon>Gammaproteobacteria</taxon>
        <taxon>Lysobacterales</taxon>
        <taxon>Lysobacteraceae</taxon>
        <taxon>Lysobacter</taxon>
    </lineage>
</organism>
<dbReference type="InterPro" id="IPR006162">
    <property type="entry name" value="Ppantetheine_attach_site"/>
</dbReference>
<dbReference type="InterPro" id="IPR010071">
    <property type="entry name" value="AA_adenyl_dom"/>
</dbReference>
<dbReference type="Pfam" id="PF00109">
    <property type="entry name" value="ketoacyl-synt"/>
    <property type="match status" value="1"/>
</dbReference>
<comment type="similarity">
    <text evidence="2">Belongs to the ATP-dependent AMP-binding enzyme family.</text>
</comment>
<dbReference type="GO" id="GO:0044550">
    <property type="term" value="P:secondary metabolite biosynthetic process"/>
    <property type="evidence" value="ECO:0007669"/>
    <property type="project" value="UniProtKB-ARBA"/>
</dbReference>
<dbReference type="Gene3D" id="3.30.70.3290">
    <property type="match status" value="1"/>
</dbReference>
<keyword evidence="6" id="KW-0436">Ligase</keyword>
<dbReference type="Pfam" id="PF00698">
    <property type="entry name" value="Acyl_transf_1"/>
    <property type="match status" value="1"/>
</dbReference>
<dbReference type="InterPro" id="IPR020806">
    <property type="entry name" value="PKS_PP-bd"/>
</dbReference>
<comment type="cofactor">
    <cofactor evidence="1">
        <name>pantetheine 4'-phosphate</name>
        <dbReference type="ChEBI" id="CHEBI:47942"/>
    </cofactor>
</comment>
<dbReference type="SUPFAM" id="SSF52151">
    <property type="entry name" value="FabD/lysophospholipase-like"/>
    <property type="match status" value="1"/>
</dbReference>
<dbReference type="SUPFAM" id="SSF56801">
    <property type="entry name" value="Acetyl-CoA synthetase-like"/>
    <property type="match status" value="3"/>
</dbReference>
<dbReference type="Gene3D" id="3.30.70.250">
    <property type="entry name" value="Malonyl-CoA ACP transacylase, ACP-binding"/>
    <property type="match status" value="1"/>
</dbReference>
<comment type="similarity">
    <text evidence="8">In the C-terminal section; belongs to the NRP synthetase family.</text>
</comment>
<feature type="compositionally biased region" description="Basic residues" evidence="9">
    <location>
        <begin position="3271"/>
        <end position="3281"/>
    </location>
</feature>
<dbReference type="Gene3D" id="1.10.10.1830">
    <property type="entry name" value="Non-ribosomal peptide synthase, adenylation domain"/>
    <property type="match status" value="1"/>
</dbReference>
<dbReference type="InterPro" id="IPR000873">
    <property type="entry name" value="AMP-dep_synth/lig_dom"/>
</dbReference>
<gene>
    <name evidence="12" type="primary">cpbI</name>
</gene>